<dbReference type="InterPro" id="IPR011527">
    <property type="entry name" value="ABC1_TM_dom"/>
</dbReference>
<dbReference type="InterPro" id="IPR003439">
    <property type="entry name" value="ABC_transporter-like_ATP-bd"/>
</dbReference>
<dbReference type="InterPro" id="IPR017871">
    <property type="entry name" value="ABC_transporter-like_CS"/>
</dbReference>
<keyword evidence="6 9" id="KW-0472">Membrane</keyword>
<evidence type="ECO:0000256" key="6">
    <source>
        <dbReference type="ARBA" id="ARBA00023136"/>
    </source>
</evidence>
<keyword evidence="2" id="KW-0997">Cell inner membrane</keyword>
<protein>
    <submittedName>
        <fullName evidence="12">ABC transporter ATP-binding protein/permease</fullName>
    </submittedName>
</protein>
<dbReference type="EMBL" id="CP078145">
    <property type="protein sequence ID" value="QXN92421.1"/>
    <property type="molecule type" value="Genomic_DNA"/>
</dbReference>
<name>A0ABX8RT43_NOCIO</name>
<evidence type="ECO:0000256" key="3">
    <source>
        <dbReference type="ARBA" id="ARBA00022692"/>
    </source>
</evidence>
<keyword evidence="13" id="KW-1185">Reference proteome</keyword>
<evidence type="ECO:0000256" key="2">
    <source>
        <dbReference type="ARBA" id="ARBA00022519"/>
    </source>
</evidence>
<dbReference type="CDD" id="cd07346">
    <property type="entry name" value="ABC_6TM_exporters"/>
    <property type="match status" value="1"/>
</dbReference>
<dbReference type="GO" id="GO:0005524">
    <property type="term" value="F:ATP binding"/>
    <property type="evidence" value="ECO:0007669"/>
    <property type="project" value="UniProtKB-KW"/>
</dbReference>
<evidence type="ECO:0000256" key="4">
    <source>
        <dbReference type="ARBA" id="ARBA00022967"/>
    </source>
</evidence>
<feature type="domain" description="ABC transmembrane type-1" evidence="11">
    <location>
        <begin position="45"/>
        <end position="331"/>
    </location>
</feature>
<evidence type="ECO:0000256" key="8">
    <source>
        <dbReference type="SAM" id="MobiDB-lite"/>
    </source>
</evidence>
<evidence type="ECO:0000256" key="1">
    <source>
        <dbReference type="ARBA" id="ARBA00004429"/>
    </source>
</evidence>
<evidence type="ECO:0000259" key="10">
    <source>
        <dbReference type="PROSITE" id="PS50893"/>
    </source>
</evidence>
<keyword evidence="5 9" id="KW-1133">Transmembrane helix</keyword>
<organism evidence="12 13">
    <name type="scientific">Nocardia iowensis</name>
    <dbReference type="NCBI Taxonomy" id="204891"/>
    <lineage>
        <taxon>Bacteria</taxon>
        <taxon>Bacillati</taxon>
        <taxon>Actinomycetota</taxon>
        <taxon>Actinomycetes</taxon>
        <taxon>Mycobacteriales</taxon>
        <taxon>Nocardiaceae</taxon>
        <taxon>Nocardia</taxon>
    </lineage>
</organism>
<feature type="transmembrane region" description="Helical" evidence="9">
    <location>
        <begin position="185"/>
        <end position="204"/>
    </location>
</feature>
<dbReference type="InterPro" id="IPR003593">
    <property type="entry name" value="AAA+_ATPase"/>
</dbReference>
<keyword evidence="4" id="KW-1278">Translocase</keyword>
<comment type="similarity">
    <text evidence="7">Belongs to the ABC transporter superfamily. Siderophore-Fe(3+) uptake transporter (SIUT) (TC 3.A.1.21) family.</text>
</comment>
<evidence type="ECO:0000256" key="7">
    <source>
        <dbReference type="ARBA" id="ARBA00023455"/>
    </source>
</evidence>
<sequence>MTVEVAPLPAAETGNRPPKAAQKARKQQEALARKEILAPVRRTLALASLIMAVASVCAVVPFVLIVEACRELLADQFDADRVWRLVSAAMIVLLVRGLLQALALTWSHLLDAGYQLTVRRALAAKLTRVPLGWFGERNSSEVKKYLQDDVEALHYLVAHARLEFVGALVVPLVTLGYLFSVDWRLTVVLLIPLVVYAIALSRMMDQGSRDRLAIYTRWEHRVQQSTVEFVDGIQVVRAFGQAGKAHTEYQEAVDAQARAFAQWKTPMIRLQAVSDIVITPVFVMLVIVLAGLGAVGADWVAPLDVLPFLLVGLGLGGSLLGLGYSGQALRAAGAAALRLHELQQTPELAAGTAAESGIAEQAGVVRFESVTFGYRDDHQVLRGIDLELAPGTITALVGPSGSGKSTLAKLLPRFYDVTGGRITIGDRDIRDYSTEELYRTVGFVFQDVRLIRGSIRDNLSMARADATDAALERAARAAQIHDRIMSLPRGYDSEIGTDAIFSGGEAQRLSIARALLADSPVLVLDEATAFADPESEAAVQDALAALVAGRTVLVIAHRLHTITGVDRILVLENGTLVEQGNHHSLRDAGGTYQRLWEINEAALDTVALIESEETR</sequence>
<feature type="transmembrane region" description="Helical" evidence="9">
    <location>
        <begin position="85"/>
        <end position="110"/>
    </location>
</feature>
<reference evidence="12 13" key="1">
    <citation type="submission" date="2021-07" db="EMBL/GenBank/DDBJ databases">
        <title>Whole Genome Sequence of Nocardia Iowensis.</title>
        <authorList>
            <person name="Lamm A."/>
            <person name="Collins-Fairclough A.M."/>
            <person name="Bunk B."/>
            <person name="Sproer C."/>
        </authorList>
    </citation>
    <scope>NUCLEOTIDE SEQUENCE [LARGE SCALE GENOMIC DNA]</scope>
    <source>
        <strain evidence="12 13">NRRL 5646</strain>
    </source>
</reference>
<feature type="transmembrane region" description="Helical" evidence="9">
    <location>
        <begin position="305"/>
        <end position="324"/>
    </location>
</feature>
<gene>
    <name evidence="12" type="ORF">KV110_04520</name>
</gene>
<dbReference type="PANTHER" id="PTHR24221:SF654">
    <property type="entry name" value="ATP-BINDING CASSETTE SUB-FAMILY B MEMBER 6"/>
    <property type="match status" value="1"/>
</dbReference>
<dbReference type="Pfam" id="PF00005">
    <property type="entry name" value="ABC_tran"/>
    <property type="match status" value="1"/>
</dbReference>
<evidence type="ECO:0000256" key="5">
    <source>
        <dbReference type="ARBA" id="ARBA00022989"/>
    </source>
</evidence>
<proteinExistence type="inferred from homology"/>
<dbReference type="Pfam" id="PF00664">
    <property type="entry name" value="ABC_membrane"/>
    <property type="match status" value="1"/>
</dbReference>
<keyword evidence="2" id="KW-1003">Cell membrane</keyword>
<accession>A0ABX8RT43</accession>
<evidence type="ECO:0000313" key="13">
    <source>
        <dbReference type="Proteomes" id="UP000694257"/>
    </source>
</evidence>
<dbReference type="PROSITE" id="PS50893">
    <property type="entry name" value="ABC_TRANSPORTER_2"/>
    <property type="match status" value="1"/>
</dbReference>
<feature type="domain" description="ABC transporter" evidence="10">
    <location>
        <begin position="365"/>
        <end position="598"/>
    </location>
</feature>
<dbReference type="PROSITE" id="PS50929">
    <property type="entry name" value="ABC_TM1F"/>
    <property type="match status" value="1"/>
</dbReference>
<dbReference type="PROSITE" id="PS00211">
    <property type="entry name" value="ABC_TRANSPORTER_1"/>
    <property type="match status" value="1"/>
</dbReference>
<dbReference type="SMART" id="SM00382">
    <property type="entry name" value="AAA"/>
    <property type="match status" value="1"/>
</dbReference>
<feature type="transmembrane region" description="Helical" evidence="9">
    <location>
        <begin position="43"/>
        <end position="65"/>
    </location>
</feature>
<comment type="subcellular location">
    <subcellularLocation>
        <location evidence="1">Cell inner membrane</location>
        <topology evidence="1">Multi-pass membrane protein</topology>
    </subcellularLocation>
</comment>
<keyword evidence="3 9" id="KW-0812">Transmembrane</keyword>
<feature type="transmembrane region" description="Helical" evidence="9">
    <location>
        <begin position="272"/>
        <end position="293"/>
    </location>
</feature>
<keyword evidence="12" id="KW-0067">ATP-binding</keyword>
<dbReference type="RefSeq" id="WP_218473689.1">
    <property type="nucleotide sequence ID" value="NZ_BAABJN010000005.1"/>
</dbReference>
<keyword evidence="12" id="KW-0547">Nucleotide-binding</keyword>
<dbReference type="PANTHER" id="PTHR24221">
    <property type="entry name" value="ATP-BINDING CASSETTE SUB-FAMILY B"/>
    <property type="match status" value="1"/>
</dbReference>
<evidence type="ECO:0000313" key="12">
    <source>
        <dbReference type="EMBL" id="QXN92421.1"/>
    </source>
</evidence>
<feature type="region of interest" description="Disordered" evidence="8">
    <location>
        <begin position="1"/>
        <end position="22"/>
    </location>
</feature>
<evidence type="ECO:0000256" key="9">
    <source>
        <dbReference type="SAM" id="Phobius"/>
    </source>
</evidence>
<dbReference type="InterPro" id="IPR039421">
    <property type="entry name" value="Type_1_exporter"/>
</dbReference>
<dbReference type="Proteomes" id="UP000694257">
    <property type="component" value="Chromosome"/>
</dbReference>
<evidence type="ECO:0000259" key="11">
    <source>
        <dbReference type="PROSITE" id="PS50929"/>
    </source>
</evidence>